<evidence type="ECO:0000313" key="1">
    <source>
        <dbReference type="EMBL" id="KAK4116385.1"/>
    </source>
</evidence>
<name>A0AAN6TL24_9PEZI</name>
<comment type="caution">
    <text evidence="1">The sequence shown here is derived from an EMBL/GenBank/DDBJ whole genome shotgun (WGS) entry which is preliminary data.</text>
</comment>
<evidence type="ECO:0000313" key="2">
    <source>
        <dbReference type="Proteomes" id="UP001302812"/>
    </source>
</evidence>
<protein>
    <submittedName>
        <fullName evidence="1">Uncharacterized protein</fullName>
    </submittedName>
</protein>
<accession>A0AAN6TL24</accession>
<dbReference type="RefSeq" id="XP_064673955.1">
    <property type="nucleotide sequence ID" value="XM_064808987.1"/>
</dbReference>
<organism evidence="1 2">
    <name type="scientific">Canariomyces notabilis</name>
    <dbReference type="NCBI Taxonomy" id="2074819"/>
    <lineage>
        <taxon>Eukaryota</taxon>
        <taxon>Fungi</taxon>
        <taxon>Dikarya</taxon>
        <taxon>Ascomycota</taxon>
        <taxon>Pezizomycotina</taxon>
        <taxon>Sordariomycetes</taxon>
        <taxon>Sordariomycetidae</taxon>
        <taxon>Sordariales</taxon>
        <taxon>Chaetomiaceae</taxon>
        <taxon>Canariomyces</taxon>
    </lineage>
</organism>
<dbReference type="GeneID" id="89933110"/>
<keyword evidence="2" id="KW-1185">Reference proteome</keyword>
<dbReference type="Proteomes" id="UP001302812">
    <property type="component" value="Unassembled WGS sequence"/>
</dbReference>
<dbReference type="AlphaFoldDB" id="A0AAN6TL24"/>
<sequence length="177" mass="20122">MESGTLDGLYRDNTLRRCLHIIIPCLVVKWDQEAVRYARTSISVASKEHYPYRRCTYGYGTTNGRHHDPEKTGKVHLGFAQTVRHNSRAQGTHAASLAIREIQMCNSHFGPFSLFDFRSFGRPVTRLGDRHPQSSILGTGRHHHRPRRSATRECLCASISMALSQSTILVLSLYLRM</sequence>
<reference evidence="1" key="2">
    <citation type="submission" date="2023-05" db="EMBL/GenBank/DDBJ databases">
        <authorList>
            <consortium name="Lawrence Berkeley National Laboratory"/>
            <person name="Steindorff A."/>
            <person name="Hensen N."/>
            <person name="Bonometti L."/>
            <person name="Westerberg I."/>
            <person name="Brannstrom I.O."/>
            <person name="Guillou S."/>
            <person name="Cros-Aarteil S."/>
            <person name="Calhoun S."/>
            <person name="Haridas S."/>
            <person name="Kuo A."/>
            <person name="Mondo S."/>
            <person name="Pangilinan J."/>
            <person name="Riley R."/>
            <person name="Labutti K."/>
            <person name="Andreopoulos B."/>
            <person name="Lipzen A."/>
            <person name="Chen C."/>
            <person name="Yanf M."/>
            <person name="Daum C."/>
            <person name="Ng V."/>
            <person name="Clum A."/>
            <person name="Ohm R."/>
            <person name="Martin F."/>
            <person name="Silar P."/>
            <person name="Natvig D."/>
            <person name="Lalanne C."/>
            <person name="Gautier V."/>
            <person name="Ament-Velasquez S.L."/>
            <person name="Kruys A."/>
            <person name="Hutchinson M.I."/>
            <person name="Powell A.J."/>
            <person name="Barry K."/>
            <person name="Miller A.N."/>
            <person name="Grigoriev I.V."/>
            <person name="Debuchy R."/>
            <person name="Gladieux P."/>
            <person name="Thoren M.H."/>
            <person name="Johannesson H."/>
        </authorList>
    </citation>
    <scope>NUCLEOTIDE SEQUENCE</scope>
    <source>
        <strain evidence="1">CBS 508.74</strain>
    </source>
</reference>
<proteinExistence type="predicted"/>
<reference evidence="1" key="1">
    <citation type="journal article" date="2023" name="Mol. Phylogenet. Evol.">
        <title>Genome-scale phylogeny and comparative genomics of the fungal order Sordariales.</title>
        <authorList>
            <person name="Hensen N."/>
            <person name="Bonometti L."/>
            <person name="Westerberg I."/>
            <person name="Brannstrom I.O."/>
            <person name="Guillou S."/>
            <person name="Cros-Aarteil S."/>
            <person name="Calhoun S."/>
            <person name="Haridas S."/>
            <person name="Kuo A."/>
            <person name="Mondo S."/>
            <person name="Pangilinan J."/>
            <person name="Riley R."/>
            <person name="LaButti K."/>
            <person name="Andreopoulos B."/>
            <person name="Lipzen A."/>
            <person name="Chen C."/>
            <person name="Yan M."/>
            <person name="Daum C."/>
            <person name="Ng V."/>
            <person name="Clum A."/>
            <person name="Steindorff A."/>
            <person name="Ohm R.A."/>
            <person name="Martin F."/>
            <person name="Silar P."/>
            <person name="Natvig D.O."/>
            <person name="Lalanne C."/>
            <person name="Gautier V."/>
            <person name="Ament-Velasquez S.L."/>
            <person name="Kruys A."/>
            <person name="Hutchinson M.I."/>
            <person name="Powell A.J."/>
            <person name="Barry K."/>
            <person name="Miller A.N."/>
            <person name="Grigoriev I.V."/>
            <person name="Debuchy R."/>
            <person name="Gladieux P."/>
            <person name="Hiltunen Thoren M."/>
            <person name="Johannesson H."/>
        </authorList>
    </citation>
    <scope>NUCLEOTIDE SEQUENCE</scope>
    <source>
        <strain evidence="1">CBS 508.74</strain>
    </source>
</reference>
<dbReference type="EMBL" id="MU853333">
    <property type="protein sequence ID" value="KAK4116385.1"/>
    <property type="molecule type" value="Genomic_DNA"/>
</dbReference>
<gene>
    <name evidence="1" type="ORF">N656DRAFT_242518</name>
</gene>